<feature type="compositionally biased region" description="Low complexity" evidence="2">
    <location>
        <begin position="1"/>
        <end position="17"/>
    </location>
</feature>
<feature type="region of interest" description="Disordered" evidence="2">
    <location>
        <begin position="90"/>
        <end position="117"/>
    </location>
</feature>
<evidence type="ECO:0000256" key="1">
    <source>
        <dbReference type="SAM" id="Coils"/>
    </source>
</evidence>
<evidence type="ECO:0000313" key="4">
    <source>
        <dbReference type="Proteomes" id="UP000419144"/>
    </source>
</evidence>
<feature type="region of interest" description="Disordered" evidence="2">
    <location>
        <begin position="592"/>
        <end position="617"/>
    </location>
</feature>
<proteinExistence type="predicted"/>
<feature type="compositionally biased region" description="Polar residues" evidence="2">
    <location>
        <begin position="473"/>
        <end position="487"/>
    </location>
</feature>
<accession>A0A640KML9</accession>
<dbReference type="VEuPathDB" id="TriTrypDB:LtaPh_2904700"/>
<protein>
    <submittedName>
        <fullName evidence="3">Uncharacterized protein</fullName>
    </submittedName>
</protein>
<dbReference type="Proteomes" id="UP000419144">
    <property type="component" value="Unassembled WGS sequence"/>
</dbReference>
<feature type="coiled-coil region" evidence="1">
    <location>
        <begin position="503"/>
        <end position="537"/>
    </location>
</feature>
<gene>
    <name evidence="3" type="ORF">LtaPh_2904700</name>
</gene>
<dbReference type="EMBL" id="BLBS01000040">
    <property type="protein sequence ID" value="GET90305.1"/>
    <property type="molecule type" value="Genomic_DNA"/>
</dbReference>
<feature type="compositionally biased region" description="Polar residues" evidence="2">
    <location>
        <begin position="18"/>
        <end position="38"/>
    </location>
</feature>
<evidence type="ECO:0000256" key="2">
    <source>
        <dbReference type="SAM" id="MobiDB-lite"/>
    </source>
</evidence>
<comment type="caution">
    <text evidence="3">The sequence shown here is derived from an EMBL/GenBank/DDBJ whole genome shotgun (WGS) entry which is preliminary data.</text>
</comment>
<feature type="region of interest" description="Disordered" evidence="2">
    <location>
        <begin position="1"/>
        <end position="50"/>
    </location>
</feature>
<feature type="region of interest" description="Disordered" evidence="2">
    <location>
        <begin position="469"/>
        <end position="501"/>
    </location>
</feature>
<organism evidence="3 4">
    <name type="scientific">Leishmania tarentolae</name>
    <name type="common">Sauroleishmania tarentolae</name>
    <dbReference type="NCBI Taxonomy" id="5689"/>
    <lineage>
        <taxon>Eukaryota</taxon>
        <taxon>Discoba</taxon>
        <taxon>Euglenozoa</taxon>
        <taxon>Kinetoplastea</taxon>
        <taxon>Metakinetoplastina</taxon>
        <taxon>Trypanosomatida</taxon>
        <taxon>Trypanosomatidae</taxon>
        <taxon>Leishmaniinae</taxon>
        <taxon>Leishmania</taxon>
        <taxon>lizard Leishmania</taxon>
    </lineage>
</organism>
<keyword evidence="4" id="KW-1185">Reference proteome</keyword>
<reference evidence="3" key="1">
    <citation type="submission" date="2019-11" db="EMBL/GenBank/DDBJ databases">
        <title>Leishmania tarentolae CDS.</title>
        <authorList>
            <person name="Goto Y."/>
            <person name="Yamagishi J."/>
        </authorList>
    </citation>
    <scope>NUCLEOTIDE SEQUENCE [LARGE SCALE GENOMIC DNA]</scope>
    <source>
        <strain evidence="3">Parrot Tar II</strain>
    </source>
</reference>
<feature type="region of interest" description="Disordered" evidence="2">
    <location>
        <begin position="664"/>
        <end position="687"/>
    </location>
</feature>
<sequence>MESSPLLAADPSLSSPSITSKQGQTRIVGTQLSTSMTHDGSERRLPASASQVAMLTRSAVKKLEQEMRQEEEHFDPSYSEDVGRRASRVLTPSGAGDTSGAVGGGRGCGEEVGEDSDDDDVYNAQIVRRIRTFLDSIRGEEFTCNPSPVCTAHMDANGEGVDEEALLEQRLEQATVNEIRTIAAEAQRELLVALNDAVTLAMDLTEMSEDAAVLERAVGDREETIEVLKMQLSIAEEYNDELCVAKKEALRKLSDANTEIALLSQRNATLSKKLQEKELELNTVRSANASAHASLPVSERRDQGTITTAELHSAPITAPAVAGAPNHGHLFAPSSSAQHCQLELDEMLWKLQHVCDTLQSTLEANADLDEQLQQLTIGARESKTDAAACVSGSSDADISHVSRERCDPTDMKRMLRRRREDVAHYTNSLESDIRMLWGKLQAGQACSCGVGSSSAGLCRSVTKAEAASRLQPAGSSGSAFINATPSEGQGGSGDCSGPADSNLALLQRQLDRAQAEARRLESELNAAREKSKRQSATEKKLLDNIAYLTRKLRDREALDRETRLQRLAEQRRTRGDSRGAADCGGALLCPHHLRHGDSADVRDGVSRDTDDVCGEGAPTSVLRRANRGADAAGVDNAVATVRRGRANSKELRQRREVVFAALREAQKAGSERRSSVVEGNTQRNSDG</sequence>
<keyword evidence="1" id="KW-0175">Coiled coil</keyword>
<name>A0A640KML9_LEITA</name>
<feature type="compositionally biased region" description="Basic and acidic residues" evidence="2">
    <location>
        <begin position="595"/>
        <end position="610"/>
    </location>
</feature>
<dbReference type="AlphaFoldDB" id="A0A640KML9"/>
<evidence type="ECO:0000313" key="3">
    <source>
        <dbReference type="EMBL" id="GET90305.1"/>
    </source>
</evidence>
<feature type="compositionally biased region" description="Polar residues" evidence="2">
    <location>
        <begin position="677"/>
        <end position="687"/>
    </location>
</feature>
<feature type="coiled-coil region" evidence="1">
    <location>
        <begin position="246"/>
        <end position="287"/>
    </location>
</feature>
<dbReference type="OrthoDB" id="267842at2759"/>
<feature type="compositionally biased region" description="Basic and acidic residues" evidence="2">
    <location>
        <begin position="664"/>
        <end position="675"/>
    </location>
</feature>